<reference evidence="2" key="1">
    <citation type="submission" date="2022-04" db="EMBL/GenBank/DDBJ databases">
        <title>Lysobacter sp. CAU 1642 isolated from sea sand.</title>
        <authorList>
            <person name="Kim W."/>
        </authorList>
    </citation>
    <scope>NUCLEOTIDE SEQUENCE</scope>
    <source>
        <strain evidence="2">CAU 1642</strain>
    </source>
</reference>
<name>A0ABT0GEE9_9GAMM</name>
<keyword evidence="1" id="KW-0812">Transmembrane</keyword>
<dbReference type="RefSeq" id="WP_248205063.1">
    <property type="nucleotide sequence ID" value="NZ_JALNMH010000002.1"/>
</dbReference>
<keyword evidence="3" id="KW-1185">Reference proteome</keyword>
<gene>
    <name evidence="2" type="ORF">M0G41_03485</name>
</gene>
<comment type="caution">
    <text evidence="2">The sequence shown here is derived from an EMBL/GenBank/DDBJ whole genome shotgun (WGS) entry which is preliminary data.</text>
</comment>
<feature type="transmembrane region" description="Helical" evidence="1">
    <location>
        <begin position="15"/>
        <end position="38"/>
    </location>
</feature>
<accession>A0ABT0GEE9</accession>
<proteinExistence type="predicted"/>
<keyword evidence="1" id="KW-1133">Transmembrane helix</keyword>
<evidence type="ECO:0000256" key="1">
    <source>
        <dbReference type="SAM" id="Phobius"/>
    </source>
</evidence>
<sequence>MILRRLAQNLREQNWTAITIEFVLLVVGVFLGIQVANWNEARVDRDREKAFLGQLRGEIAENARSIRHQLDYQQQVVDSGRRVLAFLASDGRCSEGCAGLIIDVFHASQIWGTPFVRVRYEENQRLGFPTDPATRAAIDAFYAFIDGWDVVTASPPAYRERVRGHLTPDASDALWRECWRSTGAGFEILVRDCEKKIQSLDVQAMLAAMHADPELVKGLNFWLGQNLFSLSAMPEALQHAEAAFSAIDADLERP</sequence>
<protein>
    <submittedName>
        <fullName evidence="2">Uncharacterized protein</fullName>
    </submittedName>
</protein>
<evidence type="ECO:0000313" key="3">
    <source>
        <dbReference type="Proteomes" id="UP001431449"/>
    </source>
</evidence>
<dbReference type="Proteomes" id="UP001431449">
    <property type="component" value="Unassembled WGS sequence"/>
</dbReference>
<keyword evidence="1" id="KW-0472">Membrane</keyword>
<organism evidence="2 3">
    <name type="scientific">Pseudomarimonas salicorniae</name>
    <dbReference type="NCBI Taxonomy" id="2933270"/>
    <lineage>
        <taxon>Bacteria</taxon>
        <taxon>Pseudomonadati</taxon>
        <taxon>Pseudomonadota</taxon>
        <taxon>Gammaproteobacteria</taxon>
        <taxon>Lysobacterales</taxon>
        <taxon>Lysobacteraceae</taxon>
        <taxon>Pseudomarimonas</taxon>
    </lineage>
</organism>
<evidence type="ECO:0000313" key="2">
    <source>
        <dbReference type="EMBL" id="MCK7592727.1"/>
    </source>
</evidence>
<dbReference type="EMBL" id="JALNMH010000002">
    <property type="protein sequence ID" value="MCK7592727.1"/>
    <property type="molecule type" value="Genomic_DNA"/>
</dbReference>